<evidence type="ECO:0000313" key="1">
    <source>
        <dbReference type="EMBL" id="RCH79935.1"/>
    </source>
</evidence>
<dbReference type="EMBL" id="PJQM01006279">
    <property type="protein sequence ID" value="RCH79935.1"/>
    <property type="molecule type" value="Genomic_DNA"/>
</dbReference>
<evidence type="ECO:0000313" key="2">
    <source>
        <dbReference type="Proteomes" id="UP000253551"/>
    </source>
</evidence>
<comment type="caution">
    <text evidence="1">The sequence shown here is derived from an EMBL/GenBank/DDBJ whole genome shotgun (WGS) entry which is preliminary data.</text>
</comment>
<dbReference type="OrthoDB" id="2156856at2759"/>
<accession>A0A367IQJ8</accession>
<proteinExistence type="predicted"/>
<protein>
    <submittedName>
        <fullName evidence="1">Uncharacterized protein</fullName>
    </submittedName>
</protein>
<sequence>MSDNIVTTTTRPRTRELAMGTLANMACHWNCGIGPSLLNDRDILLLCRSILWNENDARVLLETTRLLNTFLSCSIDTSHQTVIEHDHLTEFLSPVQMAPSIFHQYTVIICNTLYSELLLKSLEVTTRIVVYTNAITNSITRRRQRAEETEVLDKSDTLTLVKWGAERLEEEGRGVGIGMGFHRGIAKNVMHLLWALMAYGMVSIHDCGPEMTHGLGQSMSRLVSYIQEDDLDTRTEDEDIQNLAQALNTKLSMAS</sequence>
<keyword evidence="2" id="KW-1185">Reference proteome</keyword>
<organism evidence="1 2">
    <name type="scientific">Rhizopus stolonifer</name>
    <name type="common">Rhizopus nigricans</name>
    <dbReference type="NCBI Taxonomy" id="4846"/>
    <lineage>
        <taxon>Eukaryota</taxon>
        <taxon>Fungi</taxon>
        <taxon>Fungi incertae sedis</taxon>
        <taxon>Mucoromycota</taxon>
        <taxon>Mucoromycotina</taxon>
        <taxon>Mucoromycetes</taxon>
        <taxon>Mucorales</taxon>
        <taxon>Mucorineae</taxon>
        <taxon>Rhizopodaceae</taxon>
        <taxon>Rhizopus</taxon>
    </lineage>
</organism>
<name>A0A367IQJ8_RHIST</name>
<reference evidence="1 2" key="1">
    <citation type="journal article" date="2018" name="G3 (Bethesda)">
        <title>Phylogenetic and Phylogenomic Definition of Rhizopus Species.</title>
        <authorList>
            <person name="Gryganskyi A.P."/>
            <person name="Golan J."/>
            <person name="Dolatabadi S."/>
            <person name="Mondo S."/>
            <person name="Robb S."/>
            <person name="Idnurm A."/>
            <person name="Muszewska A."/>
            <person name="Steczkiewicz K."/>
            <person name="Masonjones S."/>
            <person name="Liao H.L."/>
            <person name="Gajdeczka M.T."/>
            <person name="Anike F."/>
            <person name="Vuek A."/>
            <person name="Anishchenko I.M."/>
            <person name="Voigt K."/>
            <person name="de Hoog G.S."/>
            <person name="Smith M.E."/>
            <person name="Heitman J."/>
            <person name="Vilgalys R."/>
            <person name="Stajich J.E."/>
        </authorList>
    </citation>
    <scope>NUCLEOTIDE SEQUENCE [LARGE SCALE GENOMIC DNA]</scope>
    <source>
        <strain evidence="1 2">LSU 92-RS-03</strain>
    </source>
</reference>
<gene>
    <name evidence="1" type="ORF">CU098_006287</name>
</gene>
<dbReference type="AlphaFoldDB" id="A0A367IQJ8"/>
<dbReference type="Proteomes" id="UP000253551">
    <property type="component" value="Unassembled WGS sequence"/>
</dbReference>